<dbReference type="PANTHER" id="PTHR38681">
    <property type="entry name" value="RETROVIRUS-RELATED POL POLYPROTEIN FROM TRANSPOSON 412-LIKE PROTEIN-RELATED"/>
    <property type="match status" value="1"/>
</dbReference>
<keyword evidence="2" id="KW-1185">Reference proteome</keyword>
<accession>A0A5B7GML8</accession>
<reference evidence="1 2" key="1">
    <citation type="submission" date="2019-05" db="EMBL/GenBank/DDBJ databases">
        <title>Another draft genome of Portunus trituberculatus and its Hox gene families provides insights of decapod evolution.</title>
        <authorList>
            <person name="Jeong J.-H."/>
            <person name="Song I."/>
            <person name="Kim S."/>
            <person name="Choi T."/>
            <person name="Kim D."/>
            <person name="Ryu S."/>
            <person name="Kim W."/>
        </authorList>
    </citation>
    <scope>NUCLEOTIDE SEQUENCE [LARGE SCALE GENOMIC DNA]</scope>
    <source>
        <tissue evidence="1">Muscle</tissue>
    </source>
</reference>
<dbReference type="OrthoDB" id="6778265at2759"/>
<comment type="caution">
    <text evidence="1">The sequence shown here is derived from an EMBL/GenBank/DDBJ whole genome shotgun (WGS) entry which is preliminary data.</text>
</comment>
<sequence length="195" mass="21394">MIDLLAAVLNRLQSSVTACLQELLCKELSDEKPSDLLSRMKKLLDDKYDSFDKKLFCHLYVPALGLLDASDNTLVPLQSEGVFGESSAGATPHVKTFASQDLDSCSHIFLRVNGVRRPLQQPYHCSFKVIHQIQKTFILNVNGSSQTVAVDRMKPAYLLQDVPDQAAANATSAVCSAATQLGLCNRKVSFLLPCH</sequence>
<proteinExistence type="predicted"/>
<dbReference type="PANTHER" id="PTHR38681:SF1">
    <property type="entry name" value="RETROVIRUS-RELATED POL POLYPROTEIN FROM TRANSPOSON 412-LIKE PROTEIN"/>
    <property type="match status" value="1"/>
</dbReference>
<protein>
    <submittedName>
        <fullName evidence="1">Uncharacterized protein</fullName>
    </submittedName>
</protein>
<dbReference type="AlphaFoldDB" id="A0A5B7GML8"/>
<name>A0A5B7GML8_PORTR</name>
<evidence type="ECO:0000313" key="2">
    <source>
        <dbReference type="Proteomes" id="UP000324222"/>
    </source>
</evidence>
<gene>
    <name evidence="1" type="ORF">E2C01_052294</name>
</gene>
<evidence type="ECO:0000313" key="1">
    <source>
        <dbReference type="EMBL" id="MPC58298.1"/>
    </source>
</evidence>
<dbReference type="Proteomes" id="UP000324222">
    <property type="component" value="Unassembled WGS sequence"/>
</dbReference>
<organism evidence="1 2">
    <name type="scientific">Portunus trituberculatus</name>
    <name type="common">Swimming crab</name>
    <name type="synonym">Neptunus trituberculatus</name>
    <dbReference type="NCBI Taxonomy" id="210409"/>
    <lineage>
        <taxon>Eukaryota</taxon>
        <taxon>Metazoa</taxon>
        <taxon>Ecdysozoa</taxon>
        <taxon>Arthropoda</taxon>
        <taxon>Crustacea</taxon>
        <taxon>Multicrustacea</taxon>
        <taxon>Malacostraca</taxon>
        <taxon>Eumalacostraca</taxon>
        <taxon>Eucarida</taxon>
        <taxon>Decapoda</taxon>
        <taxon>Pleocyemata</taxon>
        <taxon>Brachyura</taxon>
        <taxon>Eubrachyura</taxon>
        <taxon>Portunoidea</taxon>
        <taxon>Portunidae</taxon>
        <taxon>Portuninae</taxon>
        <taxon>Portunus</taxon>
    </lineage>
</organism>
<dbReference type="EMBL" id="VSRR010015544">
    <property type="protein sequence ID" value="MPC58298.1"/>
    <property type="molecule type" value="Genomic_DNA"/>
</dbReference>